<dbReference type="InterPro" id="IPR038078">
    <property type="entry name" value="PhoU-like_sf"/>
</dbReference>
<gene>
    <name evidence="2" type="ORF">SAMN05660443_2453</name>
</gene>
<dbReference type="Gene3D" id="1.20.58.220">
    <property type="entry name" value="Phosphate transport system protein phou homolog 2, domain 2"/>
    <property type="match status" value="1"/>
</dbReference>
<name>A0A1I1IRD3_9GAMM</name>
<comment type="similarity">
    <text evidence="1">Belongs to the UPF0111 family.</text>
</comment>
<dbReference type="AlphaFoldDB" id="A0A1I1IRD3"/>
<evidence type="ECO:0008006" key="4">
    <source>
        <dbReference type="Google" id="ProtNLM"/>
    </source>
</evidence>
<dbReference type="EMBL" id="FOLH01000005">
    <property type="protein sequence ID" value="SFC38501.1"/>
    <property type="molecule type" value="Genomic_DNA"/>
</dbReference>
<dbReference type="OrthoDB" id="9780540at2"/>
<dbReference type="NCBIfam" id="TIGR00153">
    <property type="entry name" value="TIGR00153 family protein"/>
    <property type="match status" value="1"/>
</dbReference>
<dbReference type="Pfam" id="PF01865">
    <property type="entry name" value="PhoU_div"/>
    <property type="match status" value="1"/>
</dbReference>
<proteinExistence type="inferred from homology"/>
<organism evidence="2 3">
    <name type="scientific">Marinospirillum celere</name>
    <dbReference type="NCBI Taxonomy" id="1122252"/>
    <lineage>
        <taxon>Bacteria</taxon>
        <taxon>Pseudomonadati</taxon>
        <taxon>Pseudomonadota</taxon>
        <taxon>Gammaproteobacteria</taxon>
        <taxon>Oceanospirillales</taxon>
        <taxon>Oceanospirillaceae</taxon>
        <taxon>Marinospirillum</taxon>
    </lineage>
</organism>
<evidence type="ECO:0000313" key="3">
    <source>
        <dbReference type="Proteomes" id="UP000199058"/>
    </source>
</evidence>
<evidence type="ECO:0000256" key="1">
    <source>
        <dbReference type="ARBA" id="ARBA00008591"/>
    </source>
</evidence>
<dbReference type="InterPro" id="IPR002727">
    <property type="entry name" value="DUF47"/>
</dbReference>
<accession>A0A1I1IRD3</accession>
<dbReference type="PANTHER" id="PTHR36536">
    <property type="entry name" value="UPF0111 PROTEIN HI_1603"/>
    <property type="match status" value="1"/>
</dbReference>
<dbReference type="PANTHER" id="PTHR36536:SF3">
    <property type="entry name" value="UPF0111 PROTEIN HI_1603"/>
    <property type="match status" value="1"/>
</dbReference>
<keyword evidence="3" id="KW-1185">Reference proteome</keyword>
<dbReference type="STRING" id="1122252.SAMN05660443_2453"/>
<dbReference type="RefSeq" id="WP_091964127.1">
    <property type="nucleotide sequence ID" value="NZ_FOLH01000005.1"/>
</dbReference>
<sequence>MPSSNPFSRLFARSPFGRLQEHIAKAYAASEQLQPFMAAVLANNWEEAAQVREVICQLEHEADDLKKEIRRNLPNSLFMPVSRSDLLELVSLQDKLANRAKDISGLMLGRQMQIPDPLAEPLLRFVRTGIKAVEQAQQTINEIEELLESGFGRQVTELLTGMIDKLDQLEHEADEQEILIRAQLFSLEKDLPPVDVMFLYRIIDWIGELSDRAQRVGGRLQILMAR</sequence>
<dbReference type="Proteomes" id="UP000199058">
    <property type="component" value="Unassembled WGS sequence"/>
</dbReference>
<evidence type="ECO:0000313" key="2">
    <source>
        <dbReference type="EMBL" id="SFC38501.1"/>
    </source>
</evidence>
<dbReference type="InterPro" id="IPR018445">
    <property type="entry name" value="Put_Phosphate_transp_reg"/>
</dbReference>
<protein>
    <recommendedName>
        <fullName evidence="4">TIGR00153 family protein</fullName>
    </recommendedName>
</protein>
<dbReference type="SUPFAM" id="SSF109755">
    <property type="entry name" value="PhoU-like"/>
    <property type="match status" value="1"/>
</dbReference>
<reference evidence="2 3" key="1">
    <citation type="submission" date="2016-10" db="EMBL/GenBank/DDBJ databases">
        <authorList>
            <person name="de Groot N.N."/>
        </authorList>
    </citation>
    <scope>NUCLEOTIDE SEQUENCE [LARGE SCALE GENOMIC DNA]</scope>
    <source>
        <strain evidence="2 3">DSM 18438</strain>
    </source>
</reference>